<dbReference type="RefSeq" id="WP_369339680.1">
    <property type="nucleotide sequence ID" value="NZ_JBFYGN010000022.1"/>
</dbReference>
<dbReference type="EMBL" id="JBFYGN010000022">
    <property type="protein sequence ID" value="MEX8194496.1"/>
    <property type="molecule type" value="Genomic_DNA"/>
</dbReference>
<proteinExistence type="predicted"/>
<organism evidence="3 4">
    <name type="scientific">Comamonas guangdongensis</name>
    <dbReference type="NCBI Taxonomy" id="510515"/>
    <lineage>
        <taxon>Bacteria</taxon>
        <taxon>Pseudomonadati</taxon>
        <taxon>Pseudomonadota</taxon>
        <taxon>Betaproteobacteria</taxon>
        <taxon>Burkholderiales</taxon>
        <taxon>Comamonadaceae</taxon>
        <taxon>Comamonas</taxon>
    </lineage>
</organism>
<accession>A0ABV3ZZP1</accession>
<reference evidence="3 4" key="1">
    <citation type="journal article" date="2013" name="Int. J. Syst. Evol. Microbiol.">
        <title>Comamonas guangdongensis sp. nov., isolated from subterranean forest sediment, and emended description of the genus Comamonas.</title>
        <authorList>
            <person name="Zhang J."/>
            <person name="Wang Y."/>
            <person name="Zhou S."/>
            <person name="Wu C."/>
            <person name="He J."/>
            <person name="Li F."/>
        </authorList>
    </citation>
    <scope>NUCLEOTIDE SEQUENCE [LARGE SCALE GENOMIC DNA]</scope>
    <source>
        <strain evidence="3 4">CCTCC AB2011133</strain>
    </source>
</reference>
<protein>
    <recommendedName>
        <fullName evidence="5">DUF4124 domain-containing protein</fullName>
    </recommendedName>
</protein>
<keyword evidence="4" id="KW-1185">Reference proteome</keyword>
<feature type="signal peptide" evidence="2">
    <location>
        <begin position="1"/>
        <end position="19"/>
    </location>
</feature>
<sequence length="169" mass="18554">MKHLLYLLILAAFSPTASAVLRCSDGSRIWYQDTSCPVGSSSTPIVPTAPSQSAPLSGSGRIISVPQEPSTPLAPPPKHLPESALEREAQMCLDWYKKELQLPPDTRYLDFTKESRVLTINLPVRVVVSNYLGGTSENTVNKQAACEIHGGRLDDGWTRIHARRGGWMQ</sequence>
<evidence type="ECO:0000256" key="2">
    <source>
        <dbReference type="SAM" id="SignalP"/>
    </source>
</evidence>
<evidence type="ECO:0000256" key="1">
    <source>
        <dbReference type="SAM" id="MobiDB-lite"/>
    </source>
</evidence>
<evidence type="ECO:0008006" key="5">
    <source>
        <dbReference type="Google" id="ProtNLM"/>
    </source>
</evidence>
<feature type="compositionally biased region" description="Polar residues" evidence="1">
    <location>
        <begin position="38"/>
        <end position="56"/>
    </location>
</feature>
<evidence type="ECO:0000313" key="4">
    <source>
        <dbReference type="Proteomes" id="UP001561046"/>
    </source>
</evidence>
<keyword evidence="2" id="KW-0732">Signal</keyword>
<feature type="chain" id="PRO_5047105050" description="DUF4124 domain-containing protein" evidence="2">
    <location>
        <begin position="20"/>
        <end position="169"/>
    </location>
</feature>
<comment type="caution">
    <text evidence="3">The sequence shown here is derived from an EMBL/GenBank/DDBJ whole genome shotgun (WGS) entry which is preliminary data.</text>
</comment>
<gene>
    <name evidence="3" type="ORF">AB6724_16810</name>
</gene>
<name>A0ABV3ZZP1_9BURK</name>
<dbReference type="Proteomes" id="UP001561046">
    <property type="component" value="Unassembled WGS sequence"/>
</dbReference>
<feature type="region of interest" description="Disordered" evidence="1">
    <location>
        <begin position="38"/>
        <end position="60"/>
    </location>
</feature>
<evidence type="ECO:0000313" key="3">
    <source>
        <dbReference type="EMBL" id="MEX8194496.1"/>
    </source>
</evidence>